<keyword evidence="1" id="KW-0812">Transmembrane</keyword>
<feature type="transmembrane region" description="Helical" evidence="1">
    <location>
        <begin position="75"/>
        <end position="100"/>
    </location>
</feature>
<evidence type="ECO:0000313" key="3">
    <source>
        <dbReference type="Proteomes" id="UP000006263"/>
    </source>
</evidence>
<evidence type="ECO:0000256" key="1">
    <source>
        <dbReference type="SAM" id="Phobius"/>
    </source>
</evidence>
<protein>
    <recommendedName>
        <fullName evidence="4">Transmembrane protein (PGPGW)</fullName>
    </recommendedName>
</protein>
<dbReference type="Proteomes" id="UP000006263">
    <property type="component" value="Unassembled WGS sequence"/>
</dbReference>
<dbReference type="EMBL" id="BAEP01000013">
    <property type="protein sequence ID" value="GAC23090.1"/>
    <property type="molecule type" value="Genomic_DNA"/>
</dbReference>
<name>K6ZI85_9ALTE</name>
<dbReference type="AlphaFoldDB" id="K6ZI85"/>
<sequence length="152" mass="17185">MLTEYYTEATTYLTDTFGPNFIFLTILITSAVSIGYFILISYIITNMDKRYFIRRKNKGKNADIIPKRTSGKNSLIFIIEMVKILIGIGLLVCGIIMLVLPGQGLITMLIGLSLIPFPGKNKLEDNLLSRQSVRSSLNWIRAKANKEPFIFD</sequence>
<dbReference type="OrthoDB" id="9800130at2"/>
<comment type="caution">
    <text evidence="2">The sequence shown here is derived from an EMBL/GenBank/DDBJ whole genome shotgun (WGS) entry which is preliminary data.</text>
</comment>
<evidence type="ECO:0008006" key="4">
    <source>
        <dbReference type="Google" id="ProtNLM"/>
    </source>
</evidence>
<gene>
    <name evidence="2" type="ORF">GMES_0790</name>
</gene>
<organism evidence="2 3">
    <name type="scientific">Paraglaciecola mesophila KMM 241</name>
    <dbReference type="NCBI Taxonomy" id="1128912"/>
    <lineage>
        <taxon>Bacteria</taxon>
        <taxon>Pseudomonadati</taxon>
        <taxon>Pseudomonadota</taxon>
        <taxon>Gammaproteobacteria</taxon>
        <taxon>Alteromonadales</taxon>
        <taxon>Alteromonadaceae</taxon>
        <taxon>Paraglaciecola</taxon>
    </lineage>
</organism>
<reference evidence="2 3" key="1">
    <citation type="journal article" date="2017" name="Antonie Van Leeuwenhoek">
        <title>Rhizobium rhizosphaerae sp. nov., a novel species isolated from rice rhizosphere.</title>
        <authorList>
            <person name="Zhao J.J."/>
            <person name="Zhang J."/>
            <person name="Zhang R.J."/>
            <person name="Zhang C.W."/>
            <person name="Yin H.Q."/>
            <person name="Zhang X.X."/>
        </authorList>
    </citation>
    <scope>NUCLEOTIDE SEQUENCE [LARGE SCALE GENOMIC DNA]</scope>
    <source>
        <strain evidence="2 3">KMM 241</strain>
    </source>
</reference>
<accession>K6ZI85</accession>
<keyword evidence="1" id="KW-0472">Membrane</keyword>
<keyword evidence="1" id="KW-1133">Transmembrane helix</keyword>
<feature type="transmembrane region" description="Helical" evidence="1">
    <location>
        <begin position="20"/>
        <end position="45"/>
    </location>
</feature>
<dbReference type="RefSeq" id="WP_006991241.1">
    <property type="nucleotide sequence ID" value="NZ_BAEP01000013.1"/>
</dbReference>
<dbReference type="eggNOG" id="ENOG5032ZM7">
    <property type="taxonomic scope" value="Bacteria"/>
</dbReference>
<proteinExistence type="predicted"/>
<evidence type="ECO:0000313" key="2">
    <source>
        <dbReference type="EMBL" id="GAC23090.1"/>
    </source>
</evidence>